<reference evidence="1" key="2">
    <citation type="journal article" date="2024" name="Plant">
        <title>Genomic evolution and insights into agronomic trait innovations of Sesamum species.</title>
        <authorList>
            <person name="Miao H."/>
            <person name="Wang L."/>
            <person name="Qu L."/>
            <person name="Liu H."/>
            <person name="Sun Y."/>
            <person name="Le M."/>
            <person name="Wang Q."/>
            <person name="Wei S."/>
            <person name="Zheng Y."/>
            <person name="Lin W."/>
            <person name="Duan Y."/>
            <person name="Cao H."/>
            <person name="Xiong S."/>
            <person name="Wang X."/>
            <person name="Wei L."/>
            <person name="Li C."/>
            <person name="Ma Q."/>
            <person name="Ju M."/>
            <person name="Zhao R."/>
            <person name="Li G."/>
            <person name="Mu C."/>
            <person name="Tian Q."/>
            <person name="Mei H."/>
            <person name="Zhang T."/>
            <person name="Gao T."/>
            <person name="Zhang H."/>
        </authorList>
    </citation>
    <scope>NUCLEOTIDE SEQUENCE</scope>
    <source>
        <strain evidence="1">KEN1</strain>
    </source>
</reference>
<evidence type="ECO:0000313" key="1">
    <source>
        <dbReference type="EMBL" id="KAL0421827.1"/>
    </source>
</evidence>
<dbReference type="PANTHER" id="PTHR33116">
    <property type="entry name" value="REVERSE TRANSCRIPTASE ZINC-BINDING DOMAIN-CONTAINING PROTEIN-RELATED-RELATED"/>
    <property type="match status" value="1"/>
</dbReference>
<organism evidence="1">
    <name type="scientific">Sesamum latifolium</name>
    <dbReference type="NCBI Taxonomy" id="2727402"/>
    <lineage>
        <taxon>Eukaryota</taxon>
        <taxon>Viridiplantae</taxon>
        <taxon>Streptophyta</taxon>
        <taxon>Embryophyta</taxon>
        <taxon>Tracheophyta</taxon>
        <taxon>Spermatophyta</taxon>
        <taxon>Magnoliopsida</taxon>
        <taxon>eudicotyledons</taxon>
        <taxon>Gunneridae</taxon>
        <taxon>Pentapetalae</taxon>
        <taxon>asterids</taxon>
        <taxon>lamiids</taxon>
        <taxon>Lamiales</taxon>
        <taxon>Pedaliaceae</taxon>
        <taxon>Sesamum</taxon>
    </lineage>
</organism>
<dbReference type="PANTHER" id="PTHR33116:SF78">
    <property type="entry name" value="OS12G0587133 PROTEIN"/>
    <property type="match status" value="1"/>
</dbReference>
<protein>
    <submittedName>
        <fullName evidence="1">Uncharacterized protein</fullName>
    </submittedName>
</protein>
<dbReference type="EMBL" id="JACGWN010000011">
    <property type="protein sequence ID" value="KAL0421827.1"/>
    <property type="molecule type" value="Genomic_DNA"/>
</dbReference>
<proteinExistence type="predicted"/>
<comment type="caution">
    <text evidence="1">The sequence shown here is derived from an EMBL/GenBank/DDBJ whole genome shotgun (WGS) entry which is preliminary data.</text>
</comment>
<sequence>MQLNCSLAFKGSQEVSHLASANDVLIFTNSKETSLETVMNFLHDFERTKNEYFDPVIEAMAQRIGGWEKKFLSYGGRLQMIKSVLLSMPIHILEVLKAPKGVLVRIERMLNKFFWGLSDETSLAEIIHLSLSHHERVHYYWKDGQWDIEKLRCVLPEAVVLMVAEIPFDLEAVDRPWWKGDRTGVFFCKVCVGNAPG</sequence>
<reference evidence="1" key="1">
    <citation type="submission" date="2020-06" db="EMBL/GenBank/DDBJ databases">
        <authorList>
            <person name="Li T."/>
            <person name="Hu X."/>
            <person name="Zhang T."/>
            <person name="Song X."/>
            <person name="Zhang H."/>
            <person name="Dai N."/>
            <person name="Sheng W."/>
            <person name="Hou X."/>
            <person name="Wei L."/>
        </authorList>
    </citation>
    <scope>NUCLEOTIDE SEQUENCE</scope>
    <source>
        <strain evidence="1">KEN1</strain>
        <tissue evidence="1">Leaf</tissue>
    </source>
</reference>
<name>A0AAW2UXN9_9LAMI</name>
<dbReference type="AlphaFoldDB" id="A0AAW2UXN9"/>
<gene>
    <name evidence="1" type="ORF">Slati_3205600</name>
</gene>
<accession>A0AAW2UXN9</accession>